<keyword evidence="4 12" id="KW-0863">Zinc-finger</keyword>
<dbReference type="InterPro" id="IPR010979">
    <property type="entry name" value="Ribosomal_uS13-like_H2TH"/>
</dbReference>
<proteinExistence type="inferred from homology"/>
<protein>
    <recommendedName>
        <fullName evidence="13">FPG-type domain-containing protein</fullName>
    </recommendedName>
</protein>
<keyword evidence="9" id="KW-0456">Lyase</keyword>
<keyword evidence="11" id="KW-0326">Glycosidase</keyword>
<accession>A0A212KBI6</accession>
<dbReference type="EMBL" id="FLUL01000001">
    <property type="protein sequence ID" value="SBW09053.1"/>
    <property type="molecule type" value="Genomic_DNA"/>
</dbReference>
<dbReference type="SUPFAM" id="SSF57716">
    <property type="entry name" value="Glucocorticoid receptor-like (DNA-binding domain)"/>
    <property type="match status" value="1"/>
</dbReference>
<keyword evidence="6" id="KW-0862">Zinc</keyword>
<dbReference type="GO" id="GO:0006284">
    <property type="term" value="P:base-excision repair"/>
    <property type="evidence" value="ECO:0007669"/>
    <property type="project" value="InterPro"/>
</dbReference>
<dbReference type="SUPFAM" id="SSF81624">
    <property type="entry name" value="N-terminal domain of MutM-like DNA repair proteins"/>
    <property type="match status" value="1"/>
</dbReference>
<dbReference type="SMART" id="SM01232">
    <property type="entry name" value="H2TH"/>
    <property type="match status" value="1"/>
</dbReference>
<evidence type="ECO:0000259" key="13">
    <source>
        <dbReference type="PROSITE" id="PS51066"/>
    </source>
</evidence>
<sequence length="274" mass="30612">MIEIPESATISSQAETILIGKRIAKVIHATSPHKFTWYNGTPALYRNILVGREVESARGHGAFVDIICDKDTYISISDGTNLKYYTATETYPMKHQLLILFEDMTCLAFTVSMYGAIYAYQGQLQNVYHAGSLNSISPLSDAFDEAYFDSIFAGVQKDMSVKALLGTQQRIPGLGNGVLQDIFFKAGIHPKRKISTMSDLERGDLFHSLKVTLRNMTDKGGRDTEKDFYGNWGKYRTLLSKKTYKEPCPICGSNIVKEAYLGGTIYFCPSCQKE</sequence>
<dbReference type="GO" id="GO:0034039">
    <property type="term" value="F:8-oxo-7,8-dihydroguanine DNA N-glycosylase activity"/>
    <property type="evidence" value="ECO:0007669"/>
    <property type="project" value="TreeGrafter"/>
</dbReference>
<feature type="domain" description="FPG-type" evidence="13">
    <location>
        <begin position="242"/>
        <end position="273"/>
    </location>
</feature>
<dbReference type="GO" id="GO:0016829">
    <property type="term" value="F:lyase activity"/>
    <property type="evidence" value="ECO:0007669"/>
    <property type="project" value="UniProtKB-KW"/>
</dbReference>
<keyword evidence="3" id="KW-0227">DNA damage</keyword>
<dbReference type="GO" id="GO:0003684">
    <property type="term" value="F:damaged DNA binding"/>
    <property type="evidence" value="ECO:0007669"/>
    <property type="project" value="InterPro"/>
</dbReference>
<keyword evidence="5" id="KW-0378">Hydrolase</keyword>
<evidence type="ECO:0000256" key="7">
    <source>
        <dbReference type="ARBA" id="ARBA00023125"/>
    </source>
</evidence>
<evidence type="ECO:0000256" key="2">
    <source>
        <dbReference type="ARBA" id="ARBA00022723"/>
    </source>
</evidence>
<gene>
    <name evidence="14" type="ORF">KL86DYS2_13529</name>
</gene>
<dbReference type="Gene3D" id="1.10.8.50">
    <property type="match status" value="1"/>
</dbReference>
<evidence type="ECO:0000256" key="4">
    <source>
        <dbReference type="ARBA" id="ARBA00022771"/>
    </source>
</evidence>
<keyword evidence="10" id="KW-0511">Multifunctional enzyme</keyword>
<evidence type="ECO:0000313" key="14">
    <source>
        <dbReference type="EMBL" id="SBW09053.1"/>
    </source>
</evidence>
<keyword evidence="2" id="KW-0479">Metal-binding</keyword>
<dbReference type="PROSITE" id="PS51066">
    <property type="entry name" value="ZF_FPG_2"/>
    <property type="match status" value="1"/>
</dbReference>
<dbReference type="InterPro" id="IPR015886">
    <property type="entry name" value="H2TH_FPG"/>
</dbReference>
<reference evidence="14" key="1">
    <citation type="submission" date="2016-04" db="EMBL/GenBank/DDBJ databases">
        <authorList>
            <person name="Evans L.H."/>
            <person name="Alamgir A."/>
            <person name="Owens N."/>
            <person name="Weber N.D."/>
            <person name="Virtaneva K."/>
            <person name="Barbian K."/>
            <person name="Babar A."/>
            <person name="Rosenke K."/>
        </authorList>
    </citation>
    <scope>NUCLEOTIDE SEQUENCE</scope>
    <source>
        <strain evidence="14">86-2</strain>
    </source>
</reference>
<evidence type="ECO:0000256" key="8">
    <source>
        <dbReference type="ARBA" id="ARBA00023204"/>
    </source>
</evidence>
<dbReference type="AlphaFoldDB" id="A0A212KBI6"/>
<evidence type="ECO:0000256" key="11">
    <source>
        <dbReference type="ARBA" id="ARBA00023295"/>
    </source>
</evidence>
<dbReference type="InterPro" id="IPR000214">
    <property type="entry name" value="Znf_DNA_glyclase/AP_lyase"/>
</dbReference>
<organism evidence="14">
    <name type="scientific">uncultured Dysgonomonas sp</name>
    <dbReference type="NCBI Taxonomy" id="206096"/>
    <lineage>
        <taxon>Bacteria</taxon>
        <taxon>Pseudomonadati</taxon>
        <taxon>Bacteroidota</taxon>
        <taxon>Bacteroidia</taxon>
        <taxon>Bacteroidales</taxon>
        <taxon>Dysgonomonadaceae</taxon>
        <taxon>Dysgonomonas</taxon>
        <taxon>environmental samples</taxon>
    </lineage>
</organism>
<keyword evidence="7" id="KW-0238">DNA-binding</keyword>
<evidence type="ECO:0000256" key="12">
    <source>
        <dbReference type="PROSITE-ProRule" id="PRU00391"/>
    </source>
</evidence>
<evidence type="ECO:0000256" key="6">
    <source>
        <dbReference type="ARBA" id="ARBA00022833"/>
    </source>
</evidence>
<dbReference type="RefSeq" id="WP_296952465.1">
    <property type="nucleotide sequence ID" value="NZ_LT599021.1"/>
</dbReference>
<dbReference type="InterPro" id="IPR035937">
    <property type="entry name" value="FPG_N"/>
</dbReference>
<evidence type="ECO:0000256" key="3">
    <source>
        <dbReference type="ARBA" id="ARBA00022763"/>
    </source>
</evidence>
<keyword evidence="8" id="KW-0234">DNA repair</keyword>
<dbReference type="SUPFAM" id="SSF46946">
    <property type="entry name" value="S13-like H2TH domain"/>
    <property type="match status" value="1"/>
</dbReference>
<dbReference type="GO" id="GO:0008270">
    <property type="term" value="F:zinc ion binding"/>
    <property type="evidence" value="ECO:0007669"/>
    <property type="project" value="UniProtKB-KW"/>
</dbReference>
<dbReference type="GO" id="GO:0003906">
    <property type="term" value="F:DNA-(apurinic or apyrimidinic site) endonuclease activity"/>
    <property type="evidence" value="ECO:0007669"/>
    <property type="project" value="InterPro"/>
</dbReference>
<dbReference type="PANTHER" id="PTHR22993">
    <property type="entry name" value="FORMAMIDOPYRIMIDINE-DNA GLYCOSYLASE"/>
    <property type="match status" value="1"/>
</dbReference>
<evidence type="ECO:0000256" key="5">
    <source>
        <dbReference type="ARBA" id="ARBA00022801"/>
    </source>
</evidence>
<evidence type="ECO:0000256" key="10">
    <source>
        <dbReference type="ARBA" id="ARBA00023268"/>
    </source>
</evidence>
<comment type="similarity">
    <text evidence="1">Belongs to the FPG family.</text>
</comment>
<evidence type="ECO:0000256" key="9">
    <source>
        <dbReference type="ARBA" id="ARBA00023239"/>
    </source>
</evidence>
<name>A0A212KBI6_9BACT</name>
<evidence type="ECO:0000256" key="1">
    <source>
        <dbReference type="ARBA" id="ARBA00009409"/>
    </source>
</evidence>
<dbReference type="PANTHER" id="PTHR22993:SF9">
    <property type="entry name" value="FORMAMIDOPYRIMIDINE-DNA GLYCOSYLASE"/>
    <property type="match status" value="1"/>
</dbReference>